<feature type="binding site" evidence="15">
    <location>
        <begin position="432"/>
        <end position="435"/>
    </location>
    <ligand>
        <name>substrate</name>
    </ligand>
</feature>
<dbReference type="Gene3D" id="2.30.30.100">
    <property type="match status" value="1"/>
</dbReference>
<keyword evidence="9 15" id="KW-0418">Kinase</keyword>
<dbReference type="Pfam" id="PF03309">
    <property type="entry name" value="Pan_kinase"/>
    <property type="match status" value="1"/>
</dbReference>
<dbReference type="InterPro" id="IPR043129">
    <property type="entry name" value="ATPase_NBD"/>
</dbReference>
<keyword evidence="13" id="KW-0092">Biotin</keyword>
<feature type="binding site" evidence="15">
    <location>
        <position position="507"/>
    </location>
    <ligand>
        <name>substrate</name>
    </ligand>
</feature>
<feature type="binding site" evidence="15">
    <location>
        <position position="457"/>
    </location>
    <ligand>
        <name>ATP</name>
        <dbReference type="ChEBI" id="CHEBI:30616"/>
    </ligand>
</feature>
<dbReference type="SUPFAM" id="SSF50037">
    <property type="entry name" value="C-terminal domain of transcriptional repressors"/>
    <property type="match status" value="1"/>
</dbReference>
<evidence type="ECO:0000256" key="13">
    <source>
        <dbReference type="ARBA" id="ARBA00023267"/>
    </source>
</evidence>
<accession>A0ABX3WQB2</accession>
<comment type="caution">
    <text evidence="15">Lacks conserved residue(s) required for the propagation of feature annotation.</text>
</comment>
<evidence type="ECO:0000313" key="17">
    <source>
        <dbReference type="EMBL" id="OSI36252.1"/>
    </source>
</evidence>
<dbReference type="InterPro" id="IPR004408">
    <property type="entry name" value="Biotin_CoA_COase_ligase"/>
</dbReference>
<dbReference type="EC" id="2.7.1.33" evidence="15"/>
<comment type="caution">
    <text evidence="17">The sequence shown here is derived from an EMBL/GenBank/DDBJ whole genome shotgun (WGS) entry which is preliminary data.</text>
</comment>
<dbReference type="Gene3D" id="3.30.420.40">
    <property type="match status" value="2"/>
</dbReference>
<evidence type="ECO:0000256" key="12">
    <source>
        <dbReference type="ARBA" id="ARBA00022993"/>
    </source>
</evidence>
<evidence type="ECO:0000256" key="14">
    <source>
        <dbReference type="ARBA" id="ARBA00047846"/>
    </source>
</evidence>
<comment type="pathway">
    <text evidence="4 15">Cofactor biosynthesis; coenzyme A biosynthesis; CoA from (R)-pantothenate: step 1/5.</text>
</comment>
<keyword evidence="10 15" id="KW-0067">ATP-binding</keyword>
<dbReference type="CDD" id="cd16442">
    <property type="entry name" value="BPL"/>
    <property type="match status" value="1"/>
</dbReference>
<evidence type="ECO:0000256" key="2">
    <source>
        <dbReference type="ARBA" id="ARBA00001958"/>
    </source>
</evidence>
<protein>
    <recommendedName>
        <fullName evidence="15">Type III pantothenate kinase</fullName>
        <ecNumber evidence="15">2.7.1.33</ecNumber>
    </recommendedName>
    <alternativeName>
        <fullName evidence="15">PanK-III</fullName>
    </alternativeName>
    <alternativeName>
        <fullName evidence="15">Pantothenic acid kinase</fullName>
    </alternativeName>
</protein>
<dbReference type="SUPFAM" id="SSF55681">
    <property type="entry name" value="Class II aaRS and biotin synthetases"/>
    <property type="match status" value="1"/>
</dbReference>
<dbReference type="Pfam" id="PF03099">
    <property type="entry name" value="BPL_LplA_LipB"/>
    <property type="match status" value="1"/>
</dbReference>
<comment type="catalytic activity">
    <reaction evidence="1 15">
        <text>(R)-pantothenate + ATP = (R)-4'-phosphopantothenate + ADP + H(+)</text>
        <dbReference type="Rhea" id="RHEA:16373"/>
        <dbReference type="ChEBI" id="CHEBI:10986"/>
        <dbReference type="ChEBI" id="CHEBI:15378"/>
        <dbReference type="ChEBI" id="CHEBI:29032"/>
        <dbReference type="ChEBI" id="CHEBI:30616"/>
        <dbReference type="ChEBI" id="CHEBI:456216"/>
        <dbReference type="EC" id="2.7.1.33"/>
    </reaction>
</comment>
<evidence type="ECO:0000256" key="4">
    <source>
        <dbReference type="ARBA" id="ARBA00005225"/>
    </source>
</evidence>
<dbReference type="HAMAP" id="MF_01274">
    <property type="entry name" value="Pantothen_kinase_3"/>
    <property type="match status" value="1"/>
</dbReference>
<comment type="subcellular location">
    <subcellularLocation>
        <location evidence="3 15">Cytoplasm</location>
    </subcellularLocation>
</comment>
<evidence type="ECO:0000256" key="3">
    <source>
        <dbReference type="ARBA" id="ARBA00004496"/>
    </source>
</evidence>
<comment type="cofactor">
    <cofactor evidence="2">
        <name>K(+)</name>
        <dbReference type="ChEBI" id="CHEBI:29103"/>
    </cofactor>
</comment>
<name>A0ABX3WQB2_9NEIS</name>
<evidence type="ECO:0000313" key="18">
    <source>
        <dbReference type="Proteomes" id="UP000193346"/>
    </source>
</evidence>
<keyword evidence="12 15" id="KW-0173">Coenzyme A biosynthesis</keyword>
<evidence type="ECO:0000256" key="1">
    <source>
        <dbReference type="ARBA" id="ARBA00001206"/>
    </source>
</evidence>
<comment type="catalytic activity">
    <reaction evidence="14">
        <text>biotin + L-lysyl-[protein] + ATP = N(6)-biotinyl-L-lysyl-[protein] + AMP + diphosphate + H(+)</text>
        <dbReference type="Rhea" id="RHEA:11756"/>
        <dbReference type="Rhea" id="RHEA-COMP:9752"/>
        <dbReference type="Rhea" id="RHEA-COMP:10505"/>
        <dbReference type="ChEBI" id="CHEBI:15378"/>
        <dbReference type="ChEBI" id="CHEBI:29969"/>
        <dbReference type="ChEBI" id="CHEBI:30616"/>
        <dbReference type="ChEBI" id="CHEBI:33019"/>
        <dbReference type="ChEBI" id="CHEBI:57586"/>
        <dbReference type="ChEBI" id="CHEBI:83144"/>
        <dbReference type="ChEBI" id="CHEBI:456215"/>
        <dbReference type="EC" id="6.3.4.15"/>
    </reaction>
</comment>
<dbReference type="PROSITE" id="PS51733">
    <property type="entry name" value="BPL_LPL_CATALYTIC"/>
    <property type="match status" value="1"/>
</dbReference>
<dbReference type="PANTHER" id="PTHR12835:SF5">
    <property type="entry name" value="BIOTIN--PROTEIN LIGASE"/>
    <property type="match status" value="1"/>
</dbReference>
<dbReference type="InterPro" id="IPR004143">
    <property type="entry name" value="BPL_LPL_catalytic"/>
</dbReference>
<reference evidence="17 18" key="1">
    <citation type="submission" date="2017-01" db="EMBL/GenBank/DDBJ databases">
        <authorList>
            <person name="Wolfgang W.J."/>
            <person name="Cole J."/>
            <person name="Wroblewski D."/>
            <person name="Mcginnis J."/>
            <person name="Musser K.A."/>
        </authorList>
    </citation>
    <scope>NUCLEOTIDE SEQUENCE [LARGE SCALE GENOMIC DNA]</scope>
    <source>
        <strain evidence="17 18">93087</strain>
    </source>
</reference>
<dbReference type="Pfam" id="PF02237">
    <property type="entry name" value="BPL_C"/>
    <property type="match status" value="1"/>
</dbReference>
<dbReference type="NCBIfam" id="TIGR00121">
    <property type="entry name" value="birA_ligase"/>
    <property type="match status" value="1"/>
</dbReference>
<keyword evidence="6 17" id="KW-0436">Ligase</keyword>
<comment type="cofactor">
    <cofactor evidence="15">
        <name>NH4(+)</name>
        <dbReference type="ChEBI" id="CHEBI:28938"/>
    </cofactor>
    <cofactor evidence="15">
        <name>K(+)</name>
        <dbReference type="ChEBI" id="CHEBI:29103"/>
    </cofactor>
    <text evidence="15">A monovalent cation. Ammonium or potassium.</text>
</comment>
<keyword evidence="18" id="KW-1185">Reference proteome</keyword>
<comment type="similarity">
    <text evidence="15">Belongs to the type III pantothenate kinase family.</text>
</comment>
<dbReference type="InterPro" id="IPR008988">
    <property type="entry name" value="Transcriptional_repressor_C"/>
</dbReference>
<evidence type="ECO:0000256" key="5">
    <source>
        <dbReference type="ARBA" id="ARBA00022490"/>
    </source>
</evidence>
<evidence type="ECO:0000256" key="7">
    <source>
        <dbReference type="ARBA" id="ARBA00022679"/>
    </source>
</evidence>
<feature type="binding site" evidence="15">
    <location>
        <position position="425"/>
    </location>
    <ligand>
        <name>substrate</name>
    </ligand>
</feature>
<dbReference type="Proteomes" id="UP000193346">
    <property type="component" value="Unassembled WGS sequence"/>
</dbReference>
<sequence length="584" mass="63633">MTTPLKPQHWKLLAALSDGLPQHISALSAGIGLKPHQINCLWQQMPPHVRGLLRQHDGQWRLVRPLAVFDETRLQHIGAGHGFQTALYHECTSSNDIVLEAAKHTPQKAGKMLVVAHQQTKGRGRQGRTWHNRLGECLMFSFGRVFERSQHELGALALAVALACRNALFKLGVPAQIKWPNDLVVGGDKLGGILIETVRNGGKTVAVIGIGINFVLPKEVAHATSVQAAFQTASSAVSADVLLSVLLEELNRVLMQFEQQGFGVLMDAYLAANRDYRRAVCLLQNGEIRHEGIMAGVTAEGALRLQTADAEQTIVSGEISLRPDDRPQPLQTAPSSRYLLLDGGNSQLKWAWVEDGAIVHTGRSPYRDLSLLGAEWRERSDGLDIRIVGSAVCGEAKKALVAEQLSKPVEWHASMPQALGIRNHYRNVEEHGADRWFNALGSRRFTRNACVVVSCGTAVTVDALTDDNHYLGGTIMPGFHLMKEAMALKTANLNRPLGRVYPFPTTTANALASGIMDAVCGSILLMHARLKEKVGPDKPVDLIITGGGAPKVVQALPSVFALDNTVKIVDNLVIYGLLNWIQQQ</sequence>
<dbReference type="InterPro" id="IPR003142">
    <property type="entry name" value="BPL_C"/>
</dbReference>
<dbReference type="NCBIfam" id="NF009862">
    <property type="entry name" value="PRK13325.1"/>
    <property type="match status" value="1"/>
</dbReference>
<comment type="function">
    <text evidence="15">Catalyzes the phosphorylation of pantothenate (Pan), the first step in CoA biosynthesis.</text>
</comment>
<evidence type="ECO:0000256" key="10">
    <source>
        <dbReference type="ARBA" id="ARBA00022840"/>
    </source>
</evidence>
<evidence type="ECO:0000259" key="16">
    <source>
        <dbReference type="PROSITE" id="PS51733"/>
    </source>
</evidence>
<dbReference type="RefSeq" id="WP_085417846.1">
    <property type="nucleotide sequence ID" value="NZ_CP091509.1"/>
</dbReference>
<organism evidence="17 18">
    <name type="scientific">Neisseria dumasiana</name>
    <dbReference type="NCBI Taxonomy" id="1931275"/>
    <lineage>
        <taxon>Bacteria</taxon>
        <taxon>Pseudomonadati</taxon>
        <taxon>Pseudomonadota</taxon>
        <taxon>Betaproteobacteria</taxon>
        <taxon>Neisseriales</taxon>
        <taxon>Neisseriaceae</taxon>
        <taxon>Neisseria</taxon>
    </lineage>
</organism>
<keyword evidence="11 15" id="KW-0630">Potassium</keyword>
<evidence type="ECO:0000256" key="6">
    <source>
        <dbReference type="ARBA" id="ARBA00022598"/>
    </source>
</evidence>
<feature type="binding site" evidence="15">
    <location>
        <begin position="342"/>
        <end position="349"/>
    </location>
    <ligand>
        <name>ATP</name>
        <dbReference type="ChEBI" id="CHEBI:30616"/>
    </ligand>
</feature>
<dbReference type="InterPro" id="IPR004619">
    <property type="entry name" value="Type_III_PanK"/>
</dbReference>
<keyword evidence="8 15" id="KW-0547">Nucleotide-binding</keyword>
<dbReference type="CDD" id="cd24015">
    <property type="entry name" value="ASKHA_NBD_PanK-III"/>
    <property type="match status" value="1"/>
</dbReference>
<dbReference type="Gene3D" id="3.30.930.10">
    <property type="entry name" value="Bira Bifunctional Protein, Domain 2"/>
    <property type="match status" value="1"/>
</dbReference>
<evidence type="ECO:0000256" key="8">
    <source>
        <dbReference type="ARBA" id="ARBA00022741"/>
    </source>
</evidence>
<evidence type="ECO:0000256" key="9">
    <source>
        <dbReference type="ARBA" id="ARBA00022777"/>
    </source>
</evidence>
<evidence type="ECO:0000256" key="15">
    <source>
        <dbReference type="HAMAP-Rule" id="MF_01274"/>
    </source>
</evidence>
<evidence type="ECO:0000256" key="11">
    <source>
        <dbReference type="ARBA" id="ARBA00022958"/>
    </source>
</evidence>
<gene>
    <name evidence="15" type="primary">coaX</name>
    <name evidence="17" type="ORF">BV913_02035</name>
</gene>
<dbReference type="EMBL" id="MTAC01000004">
    <property type="protein sequence ID" value="OSI36252.1"/>
    <property type="molecule type" value="Genomic_DNA"/>
</dbReference>
<feature type="active site" description="Proton acceptor" evidence="15">
    <location>
        <position position="434"/>
    </location>
</feature>
<dbReference type="SUPFAM" id="SSF53067">
    <property type="entry name" value="Actin-like ATPase domain"/>
    <property type="match status" value="2"/>
</dbReference>
<feature type="domain" description="BPL/LPL catalytic" evidence="16">
    <location>
        <begin position="80"/>
        <end position="258"/>
    </location>
</feature>
<keyword evidence="5 15" id="KW-0963">Cytoplasm</keyword>
<dbReference type="NCBIfam" id="TIGR00671">
    <property type="entry name" value="baf"/>
    <property type="match status" value="1"/>
</dbReference>
<proteinExistence type="inferred from homology"/>
<dbReference type="GO" id="GO:0016301">
    <property type="term" value="F:kinase activity"/>
    <property type="evidence" value="ECO:0007669"/>
    <property type="project" value="UniProtKB-KW"/>
</dbReference>
<keyword evidence="7 15" id="KW-0808">Transferase</keyword>
<dbReference type="GO" id="GO:0016874">
    <property type="term" value="F:ligase activity"/>
    <property type="evidence" value="ECO:0007669"/>
    <property type="project" value="UniProtKB-KW"/>
</dbReference>
<dbReference type="InterPro" id="IPR045864">
    <property type="entry name" value="aa-tRNA-synth_II/BPL/LPL"/>
</dbReference>
<comment type="subunit">
    <text evidence="15">Homodimer.</text>
</comment>
<dbReference type="PANTHER" id="PTHR12835">
    <property type="entry name" value="BIOTIN PROTEIN LIGASE"/>
    <property type="match status" value="1"/>
</dbReference>